<sequence>MLCENNLIKISFYRNKETKKEPHASVLFKIGGNTLSWMVRLKVYDIEKE</sequence>
<organism evidence="1">
    <name type="scientific">Bacillus phage PHBA67-J</name>
    <dbReference type="NCBI Taxonomy" id="3158977"/>
    <lineage>
        <taxon>Viruses</taxon>
        <taxon>Duplodnaviria</taxon>
        <taxon>Heunggongvirae</taxon>
        <taxon>Uroviricota</taxon>
        <taxon>Caudoviricetes</taxon>
    </lineage>
</organism>
<reference evidence="1" key="1">
    <citation type="submission" date="2024-05" db="EMBL/GenBank/DDBJ databases">
        <authorList>
            <person name="Guo B."/>
        </authorList>
    </citation>
    <scope>NUCLEOTIDE SEQUENCE</scope>
</reference>
<dbReference type="EMBL" id="PP858851">
    <property type="protein sequence ID" value="XBS47485.1"/>
    <property type="molecule type" value="Genomic_DNA"/>
</dbReference>
<name>A0AAU7PF33_9CAUD</name>
<proteinExistence type="predicted"/>
<gene>
    <name evidence="1" type="ORF">PECPMFCF_00016</name>
</gene>
<evidence type="ECO:0000313" key="1">
    <source>
        <dbReference type="EMBL" id="XBS47485.1"/>
    </source>
</evidence>
<accession>A0AAU7PF33</accession>
<protein>
    <submittedName>
        <fullName evidence="1">Uncharacterized protein</fullName>
    </submittedName>
</protein>